<dbReference type="PROSITE" id="PS51724">
    <property type="entry name" value="SPOR"/>
    <property type="match status" value="1"/>
</dbReference>
<dbReference type="Proteomes" id="UP000231701">
    <property type="component" value="Chromosome"/>
</dbReference>
<dbReference type="AlphaFoldDB" id="A0A2K8L0F6"/>
<organism evidence="5 6">
    <name type="scientific">Mariprofundus aestuarium</name>
    <dbReference type="NCBI Taxonomy" id="1921086"/>
    <lineage>
        <taxon>Bacteria</taxon>
        <taxon>Pseudomonadati</taxon>
        <taxon>Pseudomonadota</taxon>
        <taxon>Candidatius Mariprofundia</taxon>
        <taxon>Mariprofundales</taxon>
        <taxon>Mariprofundaceae</taxon>
        <taxon>Mariprofundus</taxon>
    </lineage>
</organism>
<dbReference type="GO" id="GO:0042834">
    <property type="term" value="F:peptidoglycan binding"/>
    <property type="evidence" value="ECO:0007669"/>
    <property type="project" value="InterPro"/>
</dbReference>
<feature type="transmembrane region" description="Helical" evidence="3">
    <location>
        <begin position="21"/>
        <end position="43"/>
    </location>
</feature>
<evidence type="ECO:0000256" key="2">
    <source>
        <dbReference type="SAM" id="MobiDB-lite"/>
    </source>
</evidence>
<dbReference type="InterPro" id="IPR052521">
    <property type="entry name" value="Cell_div_SPOR-domain"/>
</dbReference>
<dbReference type="PANTHER" id="PTHR38687">
    <property type="entry name" value="CELL DIVISION PROTEIN DEDD-RELATED"/>
    <property type="match status" value="1"/>
</dbReference>
<dbReference type="GO" id="GO:0030428">
    <property type="term" value="C:cell septum"/>
    <property type="evidence" value="ECO:0007669"/>
    <property type="project" value="TreeGrafter"/>
</dbReference>
<dbReference type="GO" id="GO:0032506">
    <property type="term" value="P:cytokinetic process"/>
    <property type="evidence" value="ECO:0007669"/>
    <property type="project" value="TreeGrafter"/>
</dbReference>
<dbReference type="Pfam" id="PF05036">
    <property type="entry name" value="SPOR"/>
    <property type="match status" value="1"/>
</dbReference>
<accession>A0A2K8L0F6</accession>
<dbReference type="KEGG" id="maes:Ga0123461_2126"/>
<proteinExistence type="predicted"/>
<keyword evidence="1" id="KW-0175">Coiled coil</keyword>
<evidence type="ECO:0000259" key="4">
    <source>
        <dbReference type="PROSITE" id="PS51724"/>
    </source>
</evidence>
<gene>
    <name evidence="5" type="ORF">Ga0123461_2126</name>
</gene>
<name>A0A2K8L0F6_MARES</name>
<dbReference type="RefSeq" id="WP_100278285.1">
    <property type="nucleotide sequence ID" value="NZ_CP018799.1"/>
</dbReference>
<keyword evidence="6" id="KW-1185">Reference proteome</keyword>
<keyword evidence="3" id="KW-0812">Transmembrane</keyword>
<evidence type="ECO:0000256" key="3">
    <source>
        <dbReference type="SAM" id="Phobius"/>
    </source>
</evidence>
<sequence>MARDFAKAQSPSRSDKKRESGGSLPVLGIVVIAGLCFATGFWVGGNQNSPAAGSVSRADLDSFRSELDKKNAATEVLQAKIEMLQEQVEQWKQKAGADAHTKVGDLKFYQELPKQSVMPAPVADSKPAEARAMDRSLEVAAPKQVSAHQPISDTKEKETAVVSYRIQVGSFKARADAVGLQSKLMKSGFSGFVHTVDLPDRGQWFRVYAGPYPDKEQARDGVRDILDRMKIRGLLVNDG</sequence>
<evidence type="ECO:0000256" key="1">
    <source>
        <dbReference type="SAM" id="Coils"/>
    </source>
</evidence>
<dbReference type="SUPFAM" id="SSF110997">
    <property type="entry name" value="Sporulation related repeat"/>
    <property type="match status" value="1"/>
</dbReference>
<dbReference type="Gene3D" id="3.30.70.1070">
    <property type="entry name" value="Sporulation related repeat"/>
    <property type="match status" value="1"/>
</dbReference>
<keyword evidence="3" id="KW-0472">Membrane</keyword>
<dbReference type="InterPro" id="IPR036680">
    <property type="entry name" value="SPOR-like_sf"/>
</dbReference>
<evidence type="ECO:0000313" key="5">
    <source>
        <dbReference type="EMBL" id="ATX80532.1"/>
    </source>
</evidence>
<feature type="coiled-coil region" evidence="1">
    <location>
        <begin position="67"/>
        <end position="94"/>
    </location>
</feature>
<dbReference type="GO" id="GO:0032153">
    <property type="term" value="C:cell division site"/>
    <property type="evidence" value="ECO:0007669"/>
    <property type="project" value="TreeGrafter"/>
</dbReference>
<protein>
    <submittedName>
        <fullName evidence="5">Sporulation related domain-containing protein</fullName>
    </submittedName>
</protein>
<feature type="region of interest" description="Disordered" evidence="2">
    <location>
        <begin position="1"/>
        <end position="21"/>
    </location>
</feature>
<feature type="domain" description="SPOR" evidence="4">
    <location>
        <begin position="158"/>
        <end position="238"/>
    </location>
</feature>
<dbReference type="PANTHER" id="PTHR38687:SF1">
    <property type="entry name" value="CELL DIVISION PROTEIN DEDD"/>
    <property type="match status" value="1"/>
</dbReference>
<dbReference type="OrthoDB" id="5293842at2"/>
<dbReference type="EMBL" id="CP018799">
    <property type="protein sequence ID" value="ATX80532.1"/>
    <property type="molecule type" value="Genomic_DNA"/>
</dbReference>
<evidence type="ECO:0000313" key="6">
    <source>
        <dbReference type="Proteomes" id="UP000231701"/>
    </source>
</evidence>
<reference evidence="5 6" key="1">
    <citation type="submission" date="2016-12" db="EMBL/GenBank/DDBJ databases">
        <title>Isolation and genomic insights into novel planktonic Zetaproteobacteria from stratified waters of the Chesapeake Bay.</title>
        <authorList>
            <person name="McAllister S.M."/>
            <person name="Kato S."/>
            <person name="Chan C.S."/>
            <person name="Chiu B.K."/>
            <person name="Field E.K."/>
        </authorList>
    </citation>
    <scope>NUCLEOTIDE SEQUENCE [LARGE SCALE GENOMIC DNA]</scope>
    <source>
        <strain evidence="5 6">CP-5</strain>
    </source>
</reference>
<keyword evidence="3" id="KW-1133">Transmembrane helix</keyword>
<dbReference type="InterPro" id="IPR007730">
    <property type="entry name" value="SPOR-like_dom"/>
</dbReference>